<dbReference type="EMBL" id="ARZY01000017">
    <property type="protein sequence ID" value="EWH09980.1"/>
    <property type="molecule type" value="Genomic_DNA"/>
</dbReference>
<dbReference type="Proteomes" id="UP000019276">
    <property type="component" value="Unassembled WGS sequence"/>
</dbReference>
<name>W7QXG5_9ALTE</name>
<reference evidence="2 3" key="1">
    <citation type="journal article" date="2014" name="Genome Announc.">
        <title>Draft Genome Sequence of the Agar-Degrading Bacterium Catenovulum sp. Strain DS-2, Isolated from Intestines of Haliotis diversicolor.</title>
        <authorList>
            <person name="Shan D."/>
            <person name="Li X."/>
            <person name="Gu Z."/>
            <person name="Wei G."/>
            <person name="Gao Z."/>
            <person name="Shao Z."/>
        </authorList>
    </citation>
    <scope>NUCLEOTIDE SEQUENCE [LARGE SCALE GENOMIC DNA]</scope>
    <source>
        <strain evidence="2 3">DS-2</strain>
    </source>
</reference>
<sequence>MKNYGYLIIKICALLATSPQTFAKDNDKYQLSLSAESFSYSEIMPVIQTFGGVIPIAKIGKQASFSESPEKGRHGLTHNKAYLEALYNNWSFHLTTRYDYVIDFTPDAAQLFFLDRAERPVDKDEYTIYFKAKHIRANGIGFAYQNDYGNFSYKVLANYWNVGYMEDGELNGTFLVNEDGDSFEVTGDIDYAYYKDVVLDRKNCPRTDPPKAGCHGAWQMDGTGVSLDLFLAYRFSNDWRIALSVFDAYNKFKFERLGKTIGQLDTRNEVFNQDGTFSINPSFVGSYPDGKHQLSVSTQAKARLDGKWHIPIWSEFYVSDGQAIPSFGIGYDVENWRLEAGYQFTTQAYIFAIKHPIVHVTLGSETTDLVNAKTITLNFGINYQF</sequence>
<evidence type="ECO:0000313" key="2">
    <source>
        <dbReference type="EMBL" id="EWH09980.1"/>
    </source>
</evidence>
<comment type="caution">
    <text evidence="2">The sequence shown here is derived from an EMBL/GenBank/DDBJ whole genome shotgun (WGS) entry which is preliminary data.</text>
</comment>
<keyword evidence="1" id="KW-0732">Signal</keyword>
<evidence type="ECO:0000313" key="3">
    <source>
        <dbReference type="Proteomes" id="UP000019276"/>
    </source>
</evidence>
<gene>
    <name evidence="2" type="ORF">DS2_10147</name>
</gene>
<dbReference type="eggNOG" id="ENOG502Z82Z">
    <property type="taxonomic scope" value="Bacteria"/>
</dbReference>
<proteinExistence type="predicted"/>
<keyword evidence="3" id="KW-1185">Reference proteome</keyword>
<feature type="chain" id="PRO_5004901858" evidence="1">
    <location>
        <begin position="24"/>
        <end position="385"/>
    </location>
</feature>
<feature type="signal peptide" evidence="1">
    <location>
        <begin position="1"/>
        <end position="23"/>
    </location>
</feature>
<evidence type="ECO:0000256" key="1">
    <source>
        <dbReference type="SAM" id="SignalP"/>
    </source>
</evidence>
<protein>
    <submittedName>
        <fullName evidence="2">Uncharacterized protein</fullName>
    </submittedName>
</protein>
<dbReference type="AlphaFoldDB" id="W7QXG5"/>
<organism evidence="2 3">
    <name type="scientific">Catenovulum agarivorans DS-2</name>
    <dbReference type="NCBI Taxonomy" id="1328313"/>
    <lineage>
        <taxon>Bacteria</taxon>
        <taxon>Pseudomonadati</taxon>
        <taxon>Pseudomonadota</taxon>
        <taxon>Gammaproteobacteria</taxon>
        <taxon>Alteromonadales</taxon>
        <taxon>Alteromonadaceae</taxon>
        <taxon>Catenovulum</taxon>
    </lineage>
</organism>
<dbReference type="RefSeq" id="WP_035014648.1">
    <property type="nucleotide sequence ID" value="NZ_ARZY01000017.1"/>
</dbReference>
<accession>W7QXG5</accession>